<accession>A0ABR4XPS2</accession>
<evidence type="ECO:0000313" key="1">
    <source>
        <dbReference type="EMBL" id="KGO28984.1"/>
    </source>
</evidence>
<gene>
    <name evidence="1" type="ORF">Q757_07100</name>
</gene>
<sequence>MIKKIIFDVSGLKPIVTWGTNPGMAVKINEKFPEIRNKTIKEPMNTWT</sequence>
<organism evidence="1 2">
    <name type="scientific">Oenococcus alcoholitolerans</name>
    <dbReference type="NCBI Taxonomy" id="931074"/>
    <lineage>
        <taxon>Bacteria</taxon>
        <taxon>Bacillati</taxon>
        <taxon>Bacillota</taxon>
        <taxon>Bacilli</taxon>
        <taxon>Lactobacillales</taxon>
        <taxon>Lactobacillaceae</taxon>
        <taxon>Oenococcus</taxon>
    </lineage>
</organism>
<proteinExistence type="predicted"/>
<evidence type="ECO:0000313" key="2">
    <source>
        <dbReference type="Proteomes" id="UP000030023"/>
    </source>
</evidence>
<dbReference type="Proteomes" id="UP000030023">
    <property type="component" value="Unassembled WGS sequence"/>
</dbReference>
<keyword evidence="2" id="KW-1185">Reference proteome</keyword>
<protein>
    <submittedName>
        <fullName evidence="1">Uncharacterized protein</fullName>
    </submittedName>
</protein>
<dbReference type="InterPro" id="IPR036008">
    <property type="entry name" value="Aconitase_4Fe-4S_dom"/>
</dbReference>
<dbReference type="SUPFAM" id="SSF53732">
    <property type="entry name" value="Aconitase iron-sulfur domain"/>
    <property type="match status" value="1"/>
</dbReference>
<dbReference type="EMBL" id="AXCV01000352">
    <property type="protein sequence ID" value="KGO28984.1"/>
    <property type="molecule type" value="Genomic_DNA"/>
</dbReference>
<comment type="caution">
    <text evidence="1">The sequence shown here is derived from an EMBL/GenBank/DDBJ whole genome shotgun (WGS) entry which is preliminary data.</text>
</comment>
<reference evidence="1 2" key="1">
    <citation type="journal article" date="2014" name="Antonie Van Leeuwenhoek">
        <title>Oenococcus alcoholitolerans sp. nov., a lactic acid bacteria isolated from cachaca and ethanol fermentation processes.</title>
        <authorList>
            <person name="Badotti F."/>
            <person name="Moreira A.P."/>
            <person name="Tonon L.A."/>
            <person name="de Lucena B.T."/>
            <person name="Gomes Fde C."/>
            <person name="Kruger R."/>
            <person name="Thompson C.C."/>
            <person name="de Morais M.A.Jr."/>
            <person name="Rosa C.A."/>
            <person name="Thompson F.L."/>
        </authorList>
    </citation>
    <scope>NUCLEOTIDE SEQUENCE [LARGE SCALE GENOMIC DNA]</scope>
    <source>
        <strain evidence="1 2">UFRJ-M7.2.18</strain>
    </source>
</reference>
<name>A0ABR4XPS2_9LACO</name>